<name>A0A239HSP9_9RHOB</name>
<dbReference type="GO" id="GO:0003677">
    <property type="term" value="F:DNA binding"/>
    <property type="evidence" value="ECO:0007669"/>
    <property type="project" value="UniProtKB-KW"/>
</dbReference>
<reference evidence="5 6" key="1">
    <citation type="submission" date="2017-06" db="EMBL/GenBank/DDBJ databases">
        <authorList>
            <person name="Kim H.J."/>
            <person name="Triplett B.A."/>
        </authorList>
    </citation>
    <scope>NUCLEOTIDE SEQUENCE [LARGE SCALE GENOMIC DNA]</scope>
    <source>
        <strain evidence="5 6">DSM 11445</strain>
    </source>
</reference>
<dbReference type="GO" id="GO:0009307">
    <property type="term" value="P:DNA restriction-modification system"/>
    <property type="evidence" value="ECO:0007669"/>
    <property type="project" value="UniProtKB-KW"/>
</dbReference>
<dbReference type="InterPro" id="IPR052021">
    <property type="entry name" value="Type-I_RS_S_subunit"/>
</dbReference>
<evidence type="ECO:0000313" key="6">
    <source>
        <dbReference type="Proteomes" id="UP000198440"/>
    </source>
</evidence>
<keyword evidence="2" id="KW-0680">Restriction system</keyword>
<evidence type="ECO:0000256" key="2">
    <source>
        <dbReference type="ARBA" id="ARBA00022747"/>
    </source>
</evidence>
<evidence type="ECO:0000256" key="3">
    <source>
        <dbReference type="ARBA" id="ARBA00023125"/>
    </source>
</evidence>
<feature type="domain" description="Type I restriction modification DNA specificity" evidence="4">
    <location>
        <begin position="53"/>
        <end position="181"/>
    </location>
</feature>
<dbReference type="InterPro" id="IPR044946">
    <property type="entry name" value="Restrct_endonuc_typeI_TRD_sf"/>
</dbReference>
<feature type="domain" description="Type I restriction modification DNA specificity" evidence="4">
    <location>
        <begin position="238"/>
        <end position="378"/>
    </location>
</feature>
<evidence type="ECO:0000259" key="4">
    <source>
        <dbReference type="Pfam" id="PF01420"/>
    </source>
</evidence>
<sequence length="443" mass="48676">MTAWTTETLESCLEALLDYRGKSPTKSESGIPVLSAKVVKTAGLLRPIEQTIAPDYYPKWMTRGFPMPGDVVMTTEAPLGEVIQLDEETASFALGQRLVCLRGKAGKLDNTFLRYLLASPGQQEVLANRATGTTVLGVSQKTLRSMPIAFPEFSEQQRIGDLLATLDDKIELNRRMNETLEAMARALFRDWFVDFGPTRAKMAQSAAGAKDQNELAAPYLSPDLWSLFPDRLDEAGKPEEWSSTRLLDLARLISGGTPKTDNLKYWDGGIAWASAKDVSQCSDAFLLRTQRNISKEGLTNSSTKMIPKYSTAIVARGATTGRSCLFGAEIAMNQTCYALASRNDQPFWLNCAFGEFVERLVNAAHGSVFDTITTRTIEGISLIDGSGPLRAAFEKNATPLFERILSNVLETRTLAQTRDLLLPRLMSGELRVTEAARAVEAVL</sequence>
<protein>
    <submittedName>
        <fullName evidence="5">Type I restriction enzyme, S subunit</fullName>
    </submittedName>
</protein>
<dbReference type="InterPro" id="IPR000055">
    <property type="entry name" value="Restrct_endonuc_typeI_TRD"/>
</dbReference>
<keyword evidence="3" id="KW-0238">DNA-binding</keyword>
<dbReference type="RefSeq" id="WP_089279002.1">
    <property type="nucleotide sequence ID" value="NZ_FZON01000036.1"/>
</dbReference>
<dbReference type="OrthoDB" id="512700at2"/>
<evidence type="ECO:0000313" key="5">
    <source>
        <dbReference type="EMBL" id="SNS83883.1"/>
    </source>
</evidence>
<dbReference type="Gene3D" id="3.90.220.20">
    <property type="entry name" value="DNA methylase specificity domains"/>
    <property type="match status" value="2"/>
</dbReference>
<dbReference type="SUPFAM" id="SSF116734">
    <property type="entry name" value="DNA methylase specificity domain"/>
    <property type="match status" value="2"/>
</dbReference>
<dbReference type="PANTHER" id="PTHR30408">
    <property type="entry name" value="TYPE-1 RESTRICTION ENZYME ECOKI SPECIFICITY PROTEIN"/>
    <property type="match status" value="1"/>
</dbReference>
<organism evidence="5 6">
    <name type="scientific">Antarctobacter heliothermus</name>
    <dbReference type="NCBI Taxonomy" id="74033"/>
    <lineage>
        <taxon>Bacteria</taxon>
        <taxon>Pseudomonadati</taxon>
        <taxon>Pseudomonadota</taxon>
        <taxon>Alphaproteobacteria</taxon>
        <taxon>Rhodobacterales</taxon>
        <taxon>Roseobacteraceae</taxon>
        <taxon>Antarctobacter</taxon>
    </lineage>
</organism>
<accession>A0A239HSP9</accession>
<evidence type="ECO:0000256" key="1">
    <source>
        <dbReference type="ARBA" id="ARBA00010923"/>
    </source>
</evidence>
<comment type="similarity">
    <text evidence="1">Belongs to the type-I restriction system S methylase family.</text>
</comment>
<dbReference type="PANTHER" id="PTHR30408:SF13">
    <property type="entry name" value="TYPE I RESTRICTION ENZYME HINDI SPECIFICITY SUBUNIT"/>
    <property type="match status" value="1"/>
</dbReference>
<dbReference type="EMBL" id="FZON01000036">
    <property type="protein sequence ID" value="SNS83883.1"/>
    <property type="molecule type" value="Genomic_DNA"/>
</dbReference>
<dbReference type="AlphaFoldDB" id="A0A239HSP9"/>
<dbReference type="CDD" id="cd17243">
    <property type="entry name" value="RMtype1_S_AchA6I-TRD2-CR2_like"/>
    <property type="match status" value="1"/>
</dbReference>
<dbReference type="Pfam" id="PF01420">
    <property type="entry name" value="Methylase_S"/>
    <property type="match status" value="2"/>
</dbReference>
<gene>
    <name evidence="5" type="ORF">SAMN04488078_103615</name>
</gene>
<dbReference type="Proteomes" id="UP000198440">
    <property type="component" value="Unassembled WGS sequence"/>
</dbReference>
<proteinExistence type="inferred from homology"/>